<dbReference type="EMBL" id="SZPT01000001">
    <property type="protein sequence ID" value="TKI50639.1"/>
    <property type="molecule type" value="Genomic_DNA"/>
</dbReference>
<gene>
    <name evidence="2" type="ORF">FC748_05360</name>
</gene>
<comment type="caution">
    <text evidence="2">The sequence shown here is derived from an EMBL/GenBank/DDBJ whole genome shotgun (WGS) entry which is preliminary data.</text>
</comment>
<keyword evidence="3" id="KW-1185">Reference proteome</keyword>
<name>A0ABY2T3L2_9BACI</name>
<keyword evidence="1" id="KW-1133">Transmembrane helix</keyword>
<proteinExistence type="predicted"/>
<evidence type="ECO:0000256" key="1">
    <source>
        <dbReference type="SAM" id="Phobius"/>
    </source>
</evidence>
<evidence type="ECO:0000313" key="3">
    <source>
        <dbReference type="Proteomes" id="UP000308330"/>
    </source>
</evidence>
<reference evidence="2 3" key="1">
    <citation type="submission" date="2019-04" db="EMBL/GenBank/DDBJ databases">
        <title>Lysinibacillus genome sequencing.</title>
        <authorList>
            <person name="Dunlap C."/>
        </authorList>
    </citation>
    <scope>NUCLEOTIDE SEQUENCE [LARGE SCALE GENOMIC DNA]</scope>
    <source>
        <strain evidence="2 3">KCTC 33042</strain>
    </source>
</reference>
<protein>
    <submittedName>
        <fullName evidence="2">Uncharacterized protein</fullName>
    </submittedName>
</protein>
<keyword evidence="1" id="KW-0812">Transmembrane</keyword>
<organism evidence="2 3">
    <name type="scientific">Lysinibacillus tabacifolii</name>
    <dbReference type="NCBI Taxonomy" id="1173107"/>
    <lineage>
        <taxon>Bacteria</taxon>
        <taxon>Bacillati</taxon>
        <taxon>Bacillota</taxon>
        <taxon>Bacilli</taxon>
        <taxon>Bacillales</taxon>
        <taxon>Bacillaceae</taxon>
        <taxon>Lysinibacillus</taxon>
    </lineage>
</organism>
<feature type="transmembrane region" description="Helical" evidence="1">
    <location>
        <begin position="75"/>
        <end position="96"/>
    </location>
</feature>
<evidence type="ECO:0000313" key="2">
    <source>
        <dbReference type="EMBL" id="TKI50639.1"/>
    </source>
</evidence>
<accession>A0ABY2T3L2</accession>
<dbReference type="RefSeq" id="WP_025219723.1">
    <property type="nucleotide sequence ID" value="NZ_PYUE01000003.1"/>
</dbReference>
<dbReference type="Proteomes" id="UP000308330">
    <property type="component" value="Unassembled WGS sequence"/>
</dbReference>
<keyword evidence="1" id="KW-0472">Membrane</keyword>
<sequence>MGTIQRYYESKESSDAKSNESVEKSVINNKNYTLDEKIKNRYSWLIVVSVIIVVITGVFITIYNVIIGENFGIDVATVLSTLLAFFSIFLSSIFYFKATEQSNDFYDRSYTHTRDIAKTLSKMDGSFSEALRNIEGYSNRLNERFDNLPGINSNLQNNVLKEMETMMEEMKKVIVQGNISPEDIIKYEERLSQIQKENKELKVRLDNNKYIMKNSDLNYFLIDILRRHNISDLKKMSSLEIKELFLREADFLYDGNNLINELIYNDVIKPIKDGIIITDKGMDLLTTLKLLI</sequence>
<feature type="transmembrane region" description="Helical" evidence="1">
    <location>
        <begin position="42"/>
        <end position="63"/>
    </location>
</feature>